<dbReference type="AlphaFoldDB" id="A0A2H3CKX8"/>
<dbReference type="OrthoDB" id="10522606at2759"/>
<gene>
    <name evidence="2" type="ORF">ARMGADRAFT_288567</name>
    <name evidence="3" type="ORF">ARMGADRAFT_775232</name>
</gene>
<organism evidence="2 4">
    <name type="scientific">Armillaria gallica</name>
    <name type="common">Bulbous honey fungus</name>
    <name type="synonym">Armillaria bulbosa</name>
    <dbReference type="NCBI Taxonomy" id="47427"/>
    <lineage>
        <taxon>Eukaryota</taxon>
        <taxon>Fungi</taxon>
        <taxon>Dikarya</taxon>
        <taxon>Basidiomycota</taxon>
        <taxon>Agaricomycotina</taxon>
        <taxon>Agaricomycetes</taxon>
        <taxon>Agaricomycetidae</taxon>
        <taxon>Agaricales</taxon>
        <taxon>Marasmiineae</taxon>
        <taxon>Physalacriaceae</taxon>
        <taxon>Armillaria</taxon>
    </lineage>
</organism>
<dbReference type="InParanoid" id="A0A2H3CKX8"/>
<evidence type="ECO:0000313" key="3">
    <source>
        <dbReference type="EMBL" id="PBK81806.1"/>
    </source>
</evidence>
<feature type="region of interest" description="Disordered" evidence="1">
    <location>
        <begin position="54"/>
        <end position="97"/>
    </location>
</feature>
<proteinExistence type="predicted"/>
<accession>A0A2H3CKX8</accession>
<reference evidence="4" key="1">
    <citation type="journal article" date="2017" name="Nat. Ecol. Evol.">
        <title>Genome expansion and lineage-specific genetic innovations in the forest pathogenic fungi Armillaria.</title>
        <authorList>
            <person name="Sipos G."/>
            <person name="Prasanna A.N."/>
            <person name="Walter M.C."/>
            <person name="O'Connor E."/>
            <person name="Balint B."/>
            <person name="Krizsan K."/>
            <person name="Kiss B."/>
            <person name="Hess J."/>
            <person name="Varga T."/>
            <person name="Slot J."/>
            <person name="Riley R."/>
            <person name="Boka B."/>
            <person name="Rigling D."/>
            <person name="Barry K."/>
            <person name="Lee J."/>
            <person name="Mihaltcheva S."/>
            <person name="LaButti K."/>
            <person name="Lipzen A."/>
            <person name="Waldron R."/>
            <person name="Moloney N.M."/>
            <person name="Sperisen C."/>
            <person name="Kredics L."/>
            <person name="Vagvoelgyi C."/>
            <person name="Patrignani A."/>
            <person name="Fitzpatrick D."/>
            <person name="Nagy I."/>
            <person name="Doyle S."/>
            <person name="Anderson J.B."/>
            <person name="Grigoriev I.V."/>
            <person name="Gueldener U."/>
            <person name="Muensterkoetter M."/>
            <person name="Nagy L.G."/>
        </authorList>
    </citation>
    <scope>NUCLEOTIDE SEQUENCE [LARGE SCALE GENOMIC DNA]</scope>
    <source>
        <strain evidence="4">Ar21-2</strain>
    </source>
</reference>
<keyword evidence="4" id="KW-1185">Reference proteome</keyword>
<evidence type="ECO:0000256" key="1">
    <source>
        <dbReference type="SAM" id="MobiDB-lite"/>
    </source>
</evidence>
<protein>
    <submittedName>
        <fullName evidence="2">Uncharacterized protein</fullName>
    </submittedName>
</protein>
<evidence type="ECO:0000313" key="2">
    <source>
        <dbReference type="EMBL" id="PBK79048.1"/>
    </source>
</evidence>
<feature type="compositionally biased region" description="Polar residues" evidence="1">
    <location>
        <begin position="86"/>
        <end position="97"/>
    </location>
</feature>
<dbReference type="EMBL" id="KZ293847">
    <property type="protein sequence ID" value="PBK79048.1"/>
    <property type="molecule type" value="Genomic_DNA"/>
</dbReference>
<dbReference type="Proteomes" id="UP000217790">
    <property type="component" value="Unassembled WGS sequence"/>
</dbReference>
<reference evidence="2" key="2">
    <citation type="journal article" date="2017" name="Nat. Ecol. Evol.">
        <title>Lineage-specific genetic innovations streamline the genomes of Armillaria species to pathogenesis.</title>
        <authorList>
            <consortium name="DOE Joint Genome Institute"/>
            <person name="Sipos G."/>
            <person name="Prasanna A.N."/>
            <person name="Walter M.C."/>
            <person name="O'Connor E."/>
            <person name="Balint B."/>
            <person name="Krizsan K."/>
            <person name="Kiss B."/>
            <person name="Hess J."/>
            <person name="Varga T."/>
            <person name="Slot J."/>
            <person name="Riley R."/>
            <person name="Boka B."/>
            <person name="Rigling D."/>
            <person name="Barry K."/>
            <person name="Lee J."/>
            <person name="Mihaltcheva S."/>
            <person name="LaButti K."/>
            <person name="Lipzen A."/>
            <person name="Waldron R."/>
            <person name="Moloney N.M."/>
            <person name="Sperisen C."/>
            <person name="Kredics L."/>
            <person name="Vagvolgyi C."/>
            <person name="Patrignani A."/>
            <person name="Fitzpatrick D."/>
            <person name="Nagy I."/>
            <person name="Doyle S."/>
            <person name="Anderson J."/>
            <person name="Grigoriev I.V."/>
            <person name="Guldener U."/>
            <person name="Munsterkotter M."/>
            <person name="Nagy L.G."/>
        </authorList>
    </citation>
    <scope>NUCLEOTIDE SEQUENCE [LARGE SCALE GENOMIC DNA]</scope>
    <source>
        <strain evidence="2">Ar21-2</strain>
    </source>
</reference>
<name>A0A2H3CKX8_ARMGA</name>
<dbReference type="EMBL" id="KZ293725">
    <property type="protein sequence ID" value="PBK81806.1"/>
    <property type="molecule type" value="Genomic_DNA"/>
</dbReference>
<sequence length="112" mass="12247">MVGTRGRRAAGRRMTTDALAMHNILPFYSRASNPRVAGDVDVRVPRPVTSGQYCEQGQHRVQAGGGIERDGDDRGDGDEDAPYSLSLDNSPSTRSRAQTMLFEQEKAAPEKQ</sequence>
<evidence type="ECO:0000313" key="4">
    <source>
        <dbReference type="Proteomes" id="UP000217790"/>
    </source>
</evidence>